<feature type="transmembrane region" description="Helical" evidence="1">
    <location>
        <begin position="6"/>
        <end position="29"/>
    </location>
</feature>
<dbReference type="PATRIC" id="fig|665004.4.peg.2903"/>
<evidence type="ECO:0000256" key="1">
    <source>
        <dbReference type="SAM" id="Phobius"/>
    </source>
</evidence>
<protein>
    <submittedName>
        <fullName evidence="2">Membrane protein</fullName>
    </submittedName>
</protein>
<reference evidence="3" key="1">
    <citation type="journal article" date="2017" name="Acta Aliment.">
        <title>Plant polysaccharide degrading enzyme system of Thermpbifida cellulosilytica TB100 revealed by de novo genome project data.</title>
        <authorList>
            <person name="Toth A."/>
            <person name="Baka E."/>
            <person name="Luzics S."/>
            <person name="Bata-Vidacs I."/>
            <person name="Nagy I."/>
            <person name="Balint B."/>
            <person name="Herceg R."/>
            <person name="Olasz F."/>
            <person name="Wilk T."/>
            <person name="Nagy T."/>
            <person name="Kriszt B."/>
            <person name="Nagy I."/>
            <person name="Kukolya J."/>
        </authorList>
    </citation>
    <scope>NUCLEOTIDE SEQUENCE [LARGE SCALE GENOMIC DNA]</scope>
    <source>
        <strain evidence="3">TB100</strain>
    </source>
</reference>
<keyword evidence="3" id="KW-1185">Reference proteome</keyword>
<organism evidence="2 3">
    <name type="scientific">Thermobifida cellulosilytica TB100</name>
    <dbReference type="NCBI Taxonomy" id="665004"/>
    <lineage>
        <taxon>Bacteria</taxon>
        <taxon>Bacillati</taxon>
        <taxon>Actinomycetota</taxon>
        <taxon>Actinomycetes</taxon>
        <taxon>Streptosporangiales</taxon>
        <taxon>Nocardiopsidaceae</taxon>
        <taxon>Thermobifida</taxon>
    </lineage>
</organism>
<dbReference type="Proteomes" id="UP000074382">
    <property type="component" value="Unassembled WGS sequence"/>
</dbReference>
<keyword evidence="1" id="KW-0812">Transmembrane</keyword>
<dbReference type="RefSeq" id="WP_068757086.1">
    <property type="nucleotide sequence ID" value="NZ_KQ950183.1"/>
</dbReference>
<evidence type="ECO:0000313" key="3">
    <source>
        <dbReference type="Proteomes" id="UP000074382"/>
    </source>
</evidence>
<dbReference type="STRING" id="665004.AC529_03980"/>
<keyword evidence="1" id="KW-1133">Transmembrane helix</keyword>
<dbReference type="Pfam" id="PF02325">
    <property type="entry name" value="CCB3_YggT"/>
    <property type="match status" value="1"/>
</dbReference>
<feature type="transmembrane region" description="Helical" evidence="1">
    <location>
        <begin position="72"/>
        <end position="95"/>
    </location>
</feature>
<dbReference type="AlphaFoldDB" id="A0A147KKW1"/>
<sequence length="101" mass="11459">MNIVQVVLGNVLIFVLYLFLFALIGRLVFDLVQMYARSWRPAGLVLVLAETTYTITDPPLKFLRRFIKPIRLGSVALDLSFMILFLVVSILLQVVTSVLTM</sequence>
<proteinExistence type="predicted"/>
<accession>A0A147KKW1</accession>
<dbReference type="GO" id="GO:0016020">
    <property type="term" value="C:membrane"/>
    <property type="evidence" value="ECO:0007669"/>
    <property type="project" value="InterPro"/>
</dbReference>
<dbReference type="InterPro" id="IPR003425">
    <property type="entry name" value="CCB3/YggT"/>
</dbReference>
<gene>
    <name evidence="2" type="ORF">AC529_03980</name>
</gene>
<name>A0A147KKW1_THECS</name>
<dbReference type="EMBL" id="LGEM01000017">
    <property type="protein sequence ID" value="KUP97942.1"/>
    <property type="molecule type" value="Genomic_DNA"/>
</dbReference>
<comment type="caution">
    <text evidence="2">The sequence shown here is derived from an EMBL/GenBank/DDBJ whole genome shotgun (WGS) entry which is preliminary data.</text>
</comment>
<keyword evidence="1" id="KW-0472">Membrane</keyword>
<dbReference type="OrthoDB" id="3216131at2"/>
<evidence type="ECO:0000313" key="2">
    <source>
        <dbReference type="EMBL" id="KUP97942.1"/>
    </source>
</evidence>